<dbReference type="InterPro" id="IPR002575">
    <property type="entry name" value="Aminoglycoside_PTrfase"/>
</dbReference>
<dbReference type="InterPro" id="IPR041726">
    <property type="entry name" value="ACAD10_11_N"/>
</dbReference>
<keyword evidence="2" id="KW-0808">Transferase</keyword>
<organism evidence="2 3">
    <name type="scientific">Mycobacteroides abscessus</name>
    <dbReference type="NCBI Taxonomy" id="36809"/>
    <lineage>
        <taxon>Bacteria</taxon>
        <taxon>Bacillati</taxon>
        <taxon>Actinomycetota</taxon>
        <taxon>Actinomycetes</taxon>
        <taxon>Mycobacteriales</taxon>
        <taxon>Mycobacteriaceae</taxon>
        <taxon>Mycobacteroides</taxon>
    </lineage>
</organism>
<feature type="domain" description="Aminoglycoside phosphotransferase" evidence="1">
    <location>
        <begin position="64"/>
        <end position="286"/>
    </location>
</feature>
<evidence type="ECO:0000313" key="2">
    <source>
        <dbReference type="EMBL" id="CPV60859.1"/>
    </source>
</evidence>
<dbReference type="Gene3D" id="3.30.200.20">
    <property type="entry name" value="Phosphorylase Kinase, domain 1"/>
    <property type="match status" value="1"/>
</dbReference>
<evidence type="ECO:0000259" key="1">
    <source>
        <dbReference type="Pfam" id="PF01636"/>
    </source>
</evidence>
<dbReference type="SUPFAM" id="SSF56112">
    <property type="entry name" value="Protein kinase-like (PK-like)"/>
    <property type="match status" value="1"/>
</dbReference>
<sequence length="371" mass="40293">MALLNKLDPQVITQRLSPWLSDVLGGVGEVELGDIQMPSASGMSSETILFEAKWNAGGQYVTKGLVARIPPGEEGLFPDYDIAREGSVMAAITEHTSAAVPKVVASETTGNVLGVPFLLLERAYGRVPSDDPPFVTGGWVTELSAAQRAIMFDNALRAIAEVQKADPVAIGLSDLGHVGSGGTQIEREIEYWQKFYVWSANGRPSPTIDAAFDKLTQRVPTCDRPLVVTWGDARFGNLMFDDELNVSGVFDWEMATLGPAEVDLGYFLFFDRVYSAGLGLARLDGFPDRSATIHRFEELIGRQVHDIDWFEAWGALRGAILLQRVGNVMIEQGLIPSDADMPFNNPASQVLASLLKLPEPAGEAGWITGNR</sequence>
<reference evidence="2 3" key="1">
    <citation type="submission" date="2015-03" db="EMBL/GenBank/DDBJ databases">
        <authorList>
            <person name="Murphy D."/>
        </authorList>
    </citation>
    <scope>NUCLEOTIDE SEQUENCE [LARGE SCALE GENOMIC DNA]</scope>
    <source>
        <strain evidence="2 3">PAP088</strain>
    </source>
</reference>
<dbReference type="InterPro" id="IPR011009">
    <property type="entry name" value="Kinase-like_dom_sf"/>
</dbReference>
<dbReference type="PANTHER" id="PTHR21310">
    <property type="entry name" value="AMINOGLYCOSIDE PHOSPHOTRANSFERASE-RELATED-RELATED"/>
    <property type="match status" value="1"/>
</dbReference>
<proteinExistence type="predicted"/>
<dbReference type="Proteomes" id="UP000045782">
    <property type="component" value="Unassembled WGS sequence"/>
</dbReference>
<dbReference type="EMBL" id="CSWP01000006">
    <property type="protein sequence ID" value="CPV60859.1"/>
    <property type="molecule type" value="Genomic_DNA"/>
</dbReference>
<evidence type="ECO:0000313" key="3">
    <source>
        <dbReference type="Proteomes" id="UP000045782"/>
    </source>
</evidence>
<dbReference type="PANTHER" id="PTHR21310:SF40">
    <property type="entry name" value="AMINOGLYCOSIDE PHOSPHOTRANSFERASE DOMAIN-CONTAINING PROTEIN-RELATED"/>
    <property type="match status" value="1"/>
</dbReference>
<dbReference type="Gene3D" id="3.90.1200.10">
    <property type="match status" value="1"/>
</dbReference>
<name>A0A0U0ZQ85_9MYCO</name>
<dbReference type="Pfam" id="PF01636">
    <property type="entry name" value="APH"/>
    <property type="match status" value="1"/>
</dbReference>
<gene>
    <name evidence="2" type="ORF">ERS075579_03288</name>
</gene>
<dbReference type="AlphaFoldDB" id="A0A0U0ZQ85"/>
<accession>A0A0U0ZQ85</accession>
<dbReference type="GO" id="GO:0016740">
    <property type="term" value="F:transferase activity"/>
    <property type="evidence" value="ECO:0007669"/>
    <property type="project" value="UniProtKB-KW"/>
</dbReference>
<dbReference type="InterPro" id="IPR051678">
    <property type="entry name" value="AGP_Transferase"/>
</dbReference>
<dbReference type="RefSeq" id="WP_025982104.1">
    <property type="nucleotide sequence ID" value="NZ_CSWP01000006.1"/>
</dbReference>
<protein>
    <submittedName>
        <fullName evidence="2">Phosphotransferase</fullName>
    </submittedName>
</protein>
<dbReference type="CDD" id="cd05154">
    <property type="entry name" value="ACAD10_11_N-like"/>
    <property type="match status" value="1"/>
</dbReference>